<evidence type="ECO:0000313" key="2">
    <source>
        <dbReference type="EMBL" id="HIU27531.1"/>
    </source>
</evidence>
<proteinExistence type="predicted"/>
<comment type="caution">
    <text evidence="2">The sequence shown here is derived from an EMBL/GenBank/DDBJ whole genome shotgun (WGS) entry which is preliminary data.</text>
</comment>
<organism evidence="2 3">
    <name type="scientific">Candidatus Fimisoma avicola</name>
    <dbReference type="NCBI Taxonomy" id="2840826"/>
    <lineage>
        <taxon>Bacteria</taxon>
        <taxon>Bacillati</taxon>
        <taxon>Bacillota</taxon>
        <taxon>Clostridia</taxon>
        <taxon>Eubacteriales</taxon>
        <taxon>Candidatus Fimisoma</taxon>
    </lineage>
</organism>
<feature type="domain" description="DUF1638" evidence="1">
    <location>
        <begin position="32"/>
        <end position="192"/>
    </location>
</feature>
<reference evidence="2" key="1">
    <citation type="submission" date="2020-10" db="EMBL/GenBank/DDBJ databases">
        <authorList>
            <person name="Gilroy R."/>
        </authorList>
    </citation>
    <scope>NUCLEOTIDE SEQUENCE</scope>
    <source>
        <strain evidence="2">11300</strain>
    </source>
</reference>
<evidence type="ECO:0000259" key="1">
    <source>
        <dbReference type="Pfam" id="PF07796"/>
    </source>
</evidence>
<sequence>MNAVILGCSSMAKAIDAAQKKTGTDHPVYLISRKYHSSPGQMRLHLMEALHTIPESSDTVLVAMGFCGGSWKDIDTEKRIVIPKVDDCITLMLHTDDSPHFNLKQATHLYMRDPYGDDFGSMHEKLRMKYGEEKGDATFARWFEPFTDLDIIDAGICDCHSSTFIDKARRDAQAIGCRLNHIKGSNIIMEKLVSGKWDSQFIVNEPHRPLSEENFR</sequence>
<dbReference type="Pfam" id="PF07796">
    <property type="entry name" value="DUF1638"/>
    <property type="match status" value="1"/>
</dbReference>
<reference evidence="2" key="2">
    <citation type="journal article" date="2021" name="PeerJ">
        <title>Extensive microbial diversity within the chicken gut microbiome revealed by metagenomics and culture.</title>
        <authorList>
            <person name="Gilroy R."/>
            <person name="Ravi A."/>
            <person name="Getino M."/>
            <person name="Pursley I."/>
            <person name="Horton D.L."/>
            <person name="Alikhan N.F."/>
            <person name="Baker D."/>
            <person name="Gharbi K."/>
            <person name="Hall N."/>
            <person name="Watson M."/>
            <person name="Adriaenssens E.M."/>
            <person name="Foster-Nyarko E."/>
            <person name="Jarju S."/>
            <person name="Secka A."/>
            <person name="Antonio M."/>
            <person name="Oren A."/>
            <person name="Chaudhuri R.R."/>
            <person name="La Ragione R."/>
            <person name="Hildebrand F."/>
            <person name="Pallen M.J."/>
        </authorList>
    </citation>
    <scope>NUCLEOTIDE SEQUENCE</scope>
    <source>
        <strain evidence="2">11300</strain>
    </source>
</reference>
<evidence type="ECO:0000313" key="3">
    <source>
        <dbReference type="Proteomes" id="UP000824091"/>
    </source>
</evidence>
<dbReference type="AlphaFoldDB" id="A0A9D1L864"/>
<gene>
    <name evidence="2" type="ORF">IAD16_04060</name>
</gene>
<protein>
    <submittedName>
        <fullName evidence="2">DUF1638 domain-containing protein</fullName>
    </submittedName>
</protein>
<dbReference type="EMBL" id="DVMO01000059">
    <property type="protein sequence ID" value="HIU27531.1"/>
    <property type="molecule type" value="Genomic_DNA"/>
</dbReference>
<name>A0A9D1L864_9FIRM</name>
<accession>A0A9D1L864</accession>
<dbReference type="InterPro" id="IPR012437">
    <property type="entry name" value="DUF1638"/>
</dbReference>
<dbReference type="Proteomes" id="UP000824091">
    <property type="component" value="Unassembled WGS sequence"/>
</dbReference>